<evidence type="ECO:0000256" key="2">
    <source>
        <dbReference type="ARBA" id="ARBA00022737"/>
    </source>
</evidence>
<gene>
    <name evidence="5" type="ORF">GPUH_LOCUS17351</name>
</gene>
<accession>A0A183E8R0</accession>
<feature type="domain" description="Teneurin-1-4-like galactose-binding" evidence="4">
    <location>
        <begin position="55"/>
        <end position="168"/>
    </location>
</feature>
<evidence type="ECO:0000259" key="4">
    <source>
        <dbReference type="Pfam" id="PF23093"/>
    </source>
</evidence>
<dbReference type="PANTHER" id="PTHR11219">
    <property type="entry name" value="TENEURIN AND N-ACETYLGLUCOSAMINE-1-PHOSPHODIESTER ALPHA-N-ACETYLGLUCOSAMINIDASE"/>
    <property type="match status" value="1"/>
</dbReference>
<dbReference type="OrthoDB" id="442731at2759"/>
<reference evidence="5 6" key="2">
    <citation type="submission" date="2018-11" db="EMBL/GenBank/DDBJ databases">
        <authorList>
            <consortium name="Pathogen Informatics"/>
        </authorList>
    </citation>
    <scope>NUCLEOTIDE SEQUENCE [LARGE SCALE GENOMIC DNA]</scope>
</reference>
<organism evidence="7">
    <name type="scientific">Gongylonema pulchrum</name>
    <dbReference type="NCBI Taxonomy" id="637853"/>
    <lineage>
        <taxon>Eukaryota</taxon>
        <taxon>Metazoa</taxon>
        <taxon>Ecdysozoa</taxon>
        <taxon>Nematoda</taxon>
        <taxon>Chromadorea</taxon>
        <taxon>Rhabditida</taxon>
        <taxon>Spirurina</taxon>
        <taxon>Spiruromorpha</taxon>
        <taxon>Spiruroidea</taxon>
        <taxon>Gongylonematidae</taxon>
        <taxon>Gongylonema</taxon>
    </lineage>
</organism>
<evidence type="ECO:0000313" key="7">
    <source>
        <dbReference type="WBParaSite" id="GPUH_0001737301-mRNA-1"/>
    </source>
</evidence>
<dbReference type="Proteomes" id="UP000271098">
    <property type="component" value="Unassembled WGS sequence"/>
</dbReference>
<evidence type="ECO:0000256" key="3">
    <source>
        <dbReference type="ARBA" id="ARBA00023157"/>
    </source>
</evidence>
<dbReference type="PANTHER" id="PTHR11219:SF69">
    <property type="entry name" value="TENEURIN-A"/>
    <property type="match status" value="1"/>
</dbReference>
<sequence length="170" mass="18678">PVWPGNVHSGDCEQQSVRSVYSSESASAATAAGLLHLDTSRDVQIETIGLKALPESFELGQTIDGDLPPGVIVYSHFSVQYDSRVIFNVSVDPQAQLVIYGRRTAQPSPTIHDFADIIRAERLAVIRNSSSKSRIRRSLTEQLLRTSILTHYLLAGRWHIGLLNDAAQVT</sequence>
<evidence type="ECO:0000313" key="6">
    <source>
        <dbReference type="Proteomes" id="UP000271098"/>
    </source>
</evidence>
<keyword evidence="3" id="KW-1015">Disulfide bond</keyword>
<dbReference type="GO" id="GO:0008045">
    <property type="term" value="P:motor neuron axon guidance"/>
    <property type="evidence" value="ECO:0007669"/>
    <property type="project" value="TreeGrafter"/>
</dbReference>
<keyword evidence="1" id="KW-0245">EGF-like domain</keyword>
<evidence type="ECO:0000256" key="1">
    <source>
        <dbReference type="ARBA" id="ARBA00022536"/>
    </source>
</evidence>
<reference evidence="7" key="1">
    <citation type="submission" date="2016-06" db="UniProtKB">
        <authorList>
            <consortium name="WormBaseParasite"/>
        </authorList>
    </citation>
    <scope>IDENTIFICATION</scope>
</reference>
<dbReference type="EMBL" id="UYRT01085064">
    <property type="protein sequence ID" value="VDN29643.1"/>
    <property type="molecule type" value="Genomic_DNA"/>
</dbReference>
<dbReference type="InterPro" id="IPR057629">
    <property type="entry name" value="Teneurin1-4_GBD"/>
</dbReference>
<protein>
    <submittedName>
        <fullName evidence="7">LAM_G_DOMAIN domain-containing protein</fullName>
    </submittedName>
</protein>
<dbReference type="InterPro" id="IPR051216">
    <property type="entry name" value="Teneurin"/>
</dbReference>
<dbReference type="AlphaFoldDB" id="A0A183E8R0"/>
<keyword evidence="6" id="KW-1185">Reference proteome</keyword>
<dbReference type="WBParaSite" id="GPUH_0001737301-mRNA-1">
    <property type="protein sequence ID" value="GPUH_0001737301-mRNA-1"/>
    <property type="gene ID" value="GPUH_0001737301"/>
</dbReference>
<dbReference type="Pfam" id="PF23093">
    <property type="entry name" value="GBD_Tenm3"/>
    <property type="match status" value="1"/>
</dbReference>
<proteinExistence type="predicted"/>
<name>A0A183E8R0_9BILA</name>
<keyword evidence="2" id="KW-0677">Repeat</keyword>
<evidence type="ECO:0000313" key="5">
    <source>
        <dbReference type="EMBL" id="VDN29643.1"/>
    </source>
</evidence>